<dbReference type="SMART" id="SM00409">
    <property type="entry name" value="IG"/>
    <property type="match status" value="4"/>
</dbReference>
<dbReference type="SUPFAM" id="SSF48726">
    <property type="entry name" value="Immunoglobulin"/>
    <property type="match status" value="1"/>
</dbReference>
<dbReference type="InterPro" id="IPR014756">
    <property type="entry name" value="Ig_E-set"/>
</dbReference>
<dbReference type="SMART" id="SM00089">
    <property type="entry name" value="PKD"/>
    <property type="match status" value="4"/>
</dbReference>
<gene>
    <name evidence="2" type="ORF">H8B15_12515</name>
</gene>
<evidence type="ECO:0000313" key="2">
    <source>
        <dbReference type="EMBL" id="MBC6611750.1"/>
    </source>
</evidence>
<dbReference type="SUPFAM" id="SSF81296">
    <property type="entry name" value="E set domains"/>
    <property type="match status" value="1"/>
</dbReference>
<dbReference type="InterPro" id="IPR022409">
    <property type="entry name" value="PKD/Chitinase_dom"/>
</dbReference>
<organism evidence="2 3">
    <name type="scientific">Hymenobacter citatus</name>
    <dbReference type="NCBI Taxonomy" id="2763506"/>
    <lineage>
        <taxon>Bacteria</taxon>
        <taxon>Pseudomonadati</taxon>
        <taxon>Bacteroidota</taxon>
        <taxon>Cytophagia</taxon>
        <taxon>Cytophagales</taxon>
        <taxon>Hymenobacteraceae</taxon>
        <taxon>Hymenobacter</taxon>
    </lineage>
</organism>
<dbReference type="PANTHER" id="PTHR46013:SF7">
    <property type="entry name" value="IG-LIKE DOMAIN-CONTAINING PROTEIN"/>
    <property type="match status" value="1"/>
</dbReference>
<dbReference type="InterPro" id="IPR013783">
    <property type="entry name" value="Ig-like_fold"/>
</dbReference>
<dbReference type="Pfam" id="PF18962">
    <property type="entry name" value="Por_Secre_tail"/>
    <property type="match status" value="1"/>
</dbReference>
<dbReference type="Gene3D" id="2.60.40.10">
    <property type="entry name" value="Immunoglobulins"/>
    <property type="match status" value="5"/>
</dbReference>
<sequence>MNCLHMVRRGWLGLVVLLVAAVAAVVPLHAQTTPPLDRVEYFLDTDPGYGRATAATLPATPTTTLPSLNFAVDLSTTTPGFHNLFIRSRAGGSNWSQTYRQLVYVDTVVTTPPAPAINRVEYFVDTDPGYGRATAATLPSTASTTLSDVTFAVPLANQTPGFHALYFRSRDANGAWSLTHRQVFYVEPATTNNPPAALAGLEYFVDTDPGYGRATSVAINGGIEAPDVRFSVGLGSLAPGFHTLFFRSRDTAGKWSLTQSRLFYVDAPAVTTIPNLNKAEYYFDTDPGYGQAINIPIATPAPELANLNFIADASALLDGPHRLFVRVRDAAGKWSQVLNRSFVKSGCSSSNNLAANFPNANYTGNGLTSAAVLAIFNDNDVTGSSSTFFNTYYAQVDLGTAPQPFSTVQLNLRNVNSAAVSYTLQIEASSNLTNWTTIDTYQSTLAAGQTEPTVVTRTLATPQNNVRGLRLRLLLPTIQQGIQLTNAGVYNFTCVGPTILSFTPGGGPAGTVVTITGTNLSGATAVSFNGTAAGPILSNTATSLTVAAPAGGTSGQICVTTPGGTACSTQSYAYPPTIATGTVTQTTICGGQFIQVPFSTNRADFGSDNTFKFQLSDASGVFSNDSRLFGTLISSNANGGTLQDSIPFRTPAGSGYRVRVVASAPAVFGTDNGVNLKVNQSPVSRAAGPATVPNGSAISLSVAPTYPGATYSWTGPNGFRSSEQNPTIASATVPGVARYSVTVSLGGCSYASFVDVTVQPNIIPILTLNSFGGDLCLATPRSLSFVVTGIAFPSGNVVTAQLSDASGSFATPVAIGTANFSGLGNGSISVTLPGTTATGSGYRIRLVGSTPTSVVSNDNGTGLTVNALPPVTVSSNSPVTAGGTLQLQGGPSATGNTYSWTVRRADGSGTYFFSGQQNPQLANAQPVQSGRYQLRITNAAGCSDTASVKVVIQPVAPVTTLTLNAFSGPLCAGSSYTLNYTAAGPNFNAGNTLSAVLSDAGGAFSASSPVIGSATVTTAAAGTLPITIPATLTALSATYRIRLVSSSPALTSETGSLLITNLGVAAAGSNSPVVAGTTISLTATGVSGATYQWTGPNGYAATGPNQSIAAATTANAGTYRVAITLNGCSTTLSTTVNVTPAVPTASIQTGTLTNSLCAGSALRIPFTADGFTVGNVFTAQLSDASGRFGAAPVVIGTLSSATSGSIAATLPASIPSGTGYRIRVVGSQPTVVGEDNGSSLSINQPPVTQIIAPDAIRYGSPIPLRLSAATPGATYSWVVSGGTNFFFRSTDQAPTTPNITVVGTVNISLVVTLGSCTYLASKDVTVLPAQQPVLTLSRYGGLLPICLNTPFSFGFTVTEAPFPSGNVITAELANVNGGFTATVGTVNFSGQGQGYVSITLPRNTPPGGGYILRLIPSTPATVVLAPQTTTITLRQQLTVAVSSNSPVVAGGTLQLQATSGAPPYTWTVRRPDNSTFTVSTGQDPQLTIPNVQPSQSGRYVLTASTSPDCTDTASTVVVVQPVASTASIQTGTLTASSYCAGTTLRVPFTAEGFTAGNIFTAQLSDASGVFGANPVTLGTLSSATSSTIAATLPANTAPGTGYRVRVVGSQPATTGTTNGANLTITPAGTLTWLGSVSSSWFEAGNWSCGTVPTASSNVLVPGGLSRYPSLAAGDLTPTALNLTIASGASLSLHTNAFALLGNLVNNGTLNADAGTLRCVGTTAQTIGGSSTVRLYNLLIDNAAGVALQSAVGVRHLLALPRGNLASDGHLTLLSDASGTALVENPVGGGIVTGRSTMERFVADATSAGYQHYASPMQLGTAKVQEFADDIPAFVLNPNYNTQGTSVMPFPTLFEFDETRISSALFDVFDRGWKVPAATDNLVPGRGYSVQVLPTTTVDISGTLTTSDVRYPLTRGPYSNSGWHLLGNPFPAPLNWDRVPAAAGVDQAVYTYVPTGPYTGYYRSYVNGMGQNGGSNTIAAMQGFFVRATSSASLLLPSAARATLTPVAATSAQRSKTTATDAAAVTASSRAAAAPTRPLVRLSLHSGTGPTDETVLYATPAATASFDPAFDAYKVQLNSGGTPSLWTQAGTEALAINAVANLAEVASVPLGLHIERPGEYTLRAVELAQLPTGTEVWLEDAELHQQQDLRVSATYTFRATAGTSKARFSLLFHRPDATASTAAVYLYPNPTTGTTTLELTGLTSTAPVQVEVLNTVGQTVRKLTHQPRSSRLSATLDVIDLPVGVYLVRIRTAEGTTVKRLVRE</sequence>
<accession>A0ABR7MKY7</accession>
<protein>
    <submittedName>
        <fullName evidence="2">T9SS type A sorting domain-containing protein</fullName>
    </submittedName>
</protein>
<dbReference type="InterPro" id="IPR003599">
    <property type="entry name" value="Ig_sub"/>
</dbReference>
<dbReference type="EMBL" id="JACSCY010000009">
    <property type="protein sequence ID" value="MBC6611750.1"/>
    <property type="molecule type" value="Genomic_DNA"/>
</dbReference>
<dbReference type="InterPro" id="IPR036179">
    <property type="entry name" value="Ig-like_dom_sf"/>
</dbReference>
<reference evidence="2 3" key="1">
    <citation type="submission" date="2020-08" db="EMBL/GenBank/DDBJ databases">
        <title>Hymenobacter sp.</title>
        <authorList>
            <person name="Kim M.K."/>
        </authorList>
    </citation>
    <scope>NUCLEOTIDE SEQUENCE [LARGE SCALE GENOMIC DNA]</scope>
    <source>
        <strain evidence="2 3">BT507</strain>
    </source>
</reference>
<dbReference type="RefSeq" id="WP_187320032.1">
    <property type="nucleotide sequence ID" value="NZ_JACSCY010000009.1"/>
</dbReference>
<keyword evidence="3" id="KW-1185">Reference proteome</keyword>
<evidence type="ECO:0000313" key="3">
    <source>
        <dbReference type="Proteomes" id="UP000622017"/>
    </source>
</evidence>
<feature type="domain" description="Ig-like" evidence="1">
    <location>
        <begin position="1426"/>
        <end position="1517"/>
    </location>
</feature>
<dbReference type="InterPro" id="IPR007110">
    <property type="entry name" value="Ig-like_dom"/>
</dbReference>
<dbReference type="Gene3D" id="2.60.120.260">
    <property type="entry name" value="Galactose-binding domain-like"/>
    <property type="match status" value="1"/>
</dbReference>
<comment type="caution">
    <text evidence="2">The sequence shown here is derived from an EMBL/GenBank/DDBJ whole genome shotgun (WGS) entry which is preliminary data.</text>
</comment>
<evidence type="ECO:0000259" key="1">
    <source>
        <dbReference type="PROSITE" id="PS50835"/>
    </source>
</evidence>
<proteinExistence type="predicted"/>
<dbReference type="PANTHER" id="PTHR46013">
    <property type="entry name" value="VASCULAR CELL ADHESION MOLECULE 1"/>
    <property type="match status" value="1"/>
</dbReference>
<dbReference type="PROSITE" id="PS50835">
    <property type="entry name" value="IG_LIKE"/>
    <property type="match status" value="1"/>
</dbReference>
<dbReference type="Proteomes" id="UP000622017">
    <property type="component" value="Unassembled WGS sequence"/>
</dbReference>
<name>A0ABR7MKY7_9BACT</name>
<dbReference type="NCBIfam" id="TIGR04183">
    <property type="entry name" value="Por_Secre_tail"/>
    <property type="match status" value="1"/>
</dbReference>
<dbReference type="InterPro" id="IPR026444">
    <property type="entry name" value="Secre_tail"/>
</dbReference>